<dbReference type="EMBL" id="VSSQ01089836">
    <property type="protein sequence ID" value="MPN35951.1"/>
    <property type="molecule type" value="Genomic_DNA"/>
</dbReference>
<reference evidence="2" key="1">
    <citation type="submission" date="2019-08" db="EMBL/GenBank/DDBJ databases">
        <authorList>
            <person name="Kucharzyk K."/>
            <person name="Murdoch R.W."/>
            <person name="Higgins S."/>
            <person name="Loffler F."/>
        </authorList>
    </citation>
    <scope>NUCLEOTIDE SEQUENCE</scope>
</reference>
<sequence>MYTMSDGSAVDLTVAVMVPGKSESFDGVGITPDYEKALTAEEEQAFYDFTVTSDPQIMRASEVAESLAKGNSGNGPVQPAATESPAPEASSSSQPAGESTSPAADSSSAPASSAPQNSSAAQD</sequence>
<name>A0A645HA93_9ZZZZ</name>
<evidence type="ECO:0000313" key="2">
    <source>
        <dbReference type="EMBL" id="MPN35951.1"/>
    </source>
</evidence>
<feature type="region of interest" description="Disordered" evidence="1">
    <location>
        <begin position="63"/>
        <end position="123"/>
    </location>
</feature>
<dbReference type="AlphaFoldDB" id="A0A645HA93"/>
<gene>
    <name evidence="2" type="ORF">SDC9_183456</name>
</gene>
<dbReference type="Gene3D" id="3.90.226.10">
    <property type="entry name" value="2-enoyl-CoA Hydratase, Chain A, domain 1"/>
    <property type="match status" value="1"/>
</dbReference>
<evidence type="ECO:0000256" key="1">
    <source>
        <dbReference type="SAM" id="MobiDB-lite"/>
    </source>
</evidence>
<feature type="compositionally biased region" description="Low complexity" evidence="1">
    <location>
        <begin position="78"/>
        <end position="123"/>
    </location>
</feature>
<proteinExistence type="predicted"/>
<comment type="caution">
    <text evidence="2">The sequence shown here is derived from an EMBL/GenBank/DDBJ whole genome shotgun (WGS) entry which is preliminary data.</text>
</comment>
<organism evidence="2">
    <name type="scientific">bioreactor metagenome</name>
    <dbReference type="NCBI Taxonomy" id="1076179"/>
    <lineage>
        <taxon>unclassified sequences</taxon>
        <taxon>metagenomes</taxon>
        <taxon>ecological metagenomes</taxon>
    </lineage>
</organism>
<accession>A0A645HA93</accession>
<protein>
    <submittedName>
        <fullName evidence="2">Uncharacterized protein</fullName>
    </submittedName>
</protein>